<evidence type="ECO:0000259" key="3">
    <source>
        <dbReference type="Pfam" id="PF04536"/>
    </source>
</evidence>
<feature type="chain" id="PRO_5037308966" evidence="2">
    <location>
        <begin position="21"/>
        <end position="227"/>
    </location>
</feature>
<keyword evidence="2" id="KW-0732">Signal</keyword>
<evidence type="ECO:0000256" key="1">
    <source>
        <dbReference type="SAM" id="MobiDB-lite"/>
    </source>
</evidence>
<organism evidence="4 5">
    <name type="scientific">Sphingobium phenoxybenzoativorans</name>
    <dbReference type="NCBI Taxonomy" id="1592790"/>
    <lineage>
        <taxon>Bacteria</taxon>
        <taxon>Pseudomonadati</taxon>
        <taxon>Pseudomonadota</taxon>
        <taxon>Alphaproteobacteria</taxon>
        <taxon>Sphingomonadales</taxon>
        <taxon>Sphingomonadaceae</taxon>
        <taxon>Sphingobium</taxon>
    </lineage>
</organism>
<dbReference type="PANTHER" id="PTHR30373">
    <property type="entry name" value="UPF0603 PROTEIN YGCG"/>
    <property type="match status" value="1"/>
</dbReference>
<dbReference type="PANTHER" id="PTHR30373:SF2">
    <property type="entry name" value="UPF0603 PROTEIN YGCG"/>
    <property type="match status" value="1"/>
</dbReference>
<dbReference type="PROSITE" id="PS51257">
    <property type="entry name" value="PROKAR_LIPOPROTEIN"/>
    <property type="match status" value="1"/>
</dbReference>
<dbReference type="RefSeq" id="WP_212609697.1">
    <property type="nucleotide sequence ID" value="NZ_CP073910.1"/>
</dbReference>
<proteinExistence type="predicted"/>
<reference evidence="4" key="1">
    <citation type="submission" date="2021-04" db="EMBL/GenBank/DDBJ databases">
        <title>Isolation of p-tert-butylphenol degrading bacteria Sphingobium phenoxybenzoativorans Tas13 from active sludge.</title>
        <authorList>
            <person name="Li Y."/>
        </authorList>
    </citation>
    <scope>NUCLEOTIDE SEQUENCE</scope>
    <source>
        <strain evidence="4">Tas13</strain>
    </source>
</reference>
<evidence type="ECO:0000313" key="4">
    <source>
        <dbReference type="EMBL" id="QUT06296.1"/>
    </source>
</evidence>
<name>A0A975Q245_9SPHN</name>
<dbReference type="Pfam" id="PF04536">
    <property type="entry name" value="TPM_phosphatase"/>
    <property type="match status" value="1"/>
</dbReference>
<dbReference type="Proteomes" id="UP000681425">
    <property type="component" value="Chromosome"/>
</dbReference>
<feature type="domain" description="TPM" evidence="3">
    <location>
        <begin position="87"/>
        <end position="210"/>
    </location>
</feature>
<feature type="region of interest" description="Disordered" evidence="1">
    <location>
        <begin position="26"/>
        <end position="85"/>
    </location>
</feature>
<sequence>MRPVLIFPLLLIPLSLTLAACSDRKAPAPAPAQNAQAPAESAPENTTENLAENIAENRAAKTAPPDSASTLPPTPAPAPPLAQQGRVTDSANILGQAARTALTARLAAFEERTQHQVAIATVPTLHGEDIGAFTRDLANRWGVGRKGHDDGVLILIAPNDQQVRIAVGYGLEKTLPESLCRQIIQDHMLPAFAGGDFAGGLDKGLTALIAAMDEGKKPPNDQPSSRT</sequence>
<feature type="compositionally biased region" description="Low complexity" evidence="1">
    <location>
        <begin position="31"/>
        <end position="45"/>
    </location>
</feature>
<evidence type="ECO:0000256" key="2">
    <source>
        <dbReference type="SAM" id="SignalP"/>
    </source>
</evidence>
<dbReference type="Gene3D" id="3.10.310.50">
    <property type="match status" value="1"/>
</dbReference>
<dbReference type="InterPro" id="IPR007621">
    <property type="entry name" value="TPM_dom"/>
</dbReference>
<dbReference type="EMBL" id="CP073910">
    <property type="protein sequence ID" value="QUT06296.1"/>
    <property type="molecule type" value="Genomic_DNA"/>
</dbReference>
<keyword evidence="5" id="KW-1185">Reference proteome</keyword>
<evidence type="ECO:0000313" key="5">
    <source>
        <dbReference type="Proteomes" id="UP000681425"/>
    </source>
</evidence>
<gene>
    <name evidence="4" type="ORF">KFK14_02080</name>
</gene>
<feature type="signal peptide" evidence="2">
    <location>
        <begin position="1"/>
        <end position="20"/>
    </location>
</feature>
<accession>A0A975Q245</accession>
<dbReference type="KEGG" id="spph:KFK14_02080"/>
<protein>
    <submittedName>
        <fullName evidence="4">TPM domain-containing protein</fullName>
    </submittedName>
</protein>
<dbReference type="AlphaFoldDB" id="A0A975Q245"/>